<evidence type="ECO:0000256" key="10">
    <source>
        <dbReference type="ARBA" id="ARBA00023157"/>
    </source>
</evidence>
<keyword evidence="8" id="KW-0401">Integrin</keyword>
<dbReference type="Gene3D" id="2.60.40.10">
    <property type="entry name" value="Immunoglobulins"/>
    <property type="match status" value="7"/>
</dbReference>
<evidence type="ECO:0000256" key="12">
    <source>
        <dbReference type="SAM" id="Phobius"/>
    </source>
</evidence>
<organism evidence="15 16">
    <name type="scientific">Heterostelium pallidum (strain ATCC 26659 / Pp 5 / PN500)</name>
    <name type="common">Cellular slime mold</name>
    <name type="synonym">Polysphondylium pallidum</name>
    <dbReference type="NCBI Taxonomy" id="670386"/>
    <lineage>
        <taxon>Eukaryota</taxon>
        <taxon>Amoebozoa</taxon>
        <taxon>Evosea</taxon>
        <taxon>Eumycetozoa</taxon>
        <taxon>Dictyostelia</taxon>
        <taxon>Acytosteliales</taxon>
        <taxon>Acytosteliaceae</taxon>
        <taxon>Heterostelium</taxon>
    </lineage>
</organism>
<gene>
    <name evidence="15" type="ORF">PPL_00294</name>
</gene>
<dbReference type="RefSeq" id="XP_020438605.1">
    <property type="nucleotide sequence ID" value="XM_020571331.1"/>
</dbReference>
<dbReference type="GO" id="GO:0007229">
    <property type="term" value="P:integrin-mediated signaling pathway"/>
    <property type="evidence" value="ECO:0007669"/>
    <property type="project" value="UniProtKB-KW"/>
</dbReference>
<dbReference type="InterPro" id="IPR054484">
    <property type="entry name" value="ComC_SSD"/>
</dbReference>
<evidence type="ECO:0000259" key="14">
    <source>
        <dbReference type="PROSITE" id="PS50853"/>
    </source>
</evidence>
<dbReference type="SUPFAM" id="SSF57196">
    <property type="entry name" value="EGF/Laminin"/>
    <property type="match status" value="1"/>
</dbReference>
<keyword evidence="9 12" id="KW-0472">Membrane</keyword>
<keyword evidence="16" id="KW-1185">Reference proteome</keyword>
<dbReference type="SUPFAM" id="SSF49265">
    <property type="entry name" value="Fibronectin type III"/>
    <property type="match status" value="6"/>
</dbReference>
<dbReference type="InterPro" id="IPR013783">
    <property type="entry name" value="Ig-like_fold"/>
</dbReference>
<dbReference type="STRING" id="670386.D3AW27"/>
<evidence type="ECO:0000313" key="16">
    <source>
        <dbReference type="Proteomes" id="UP000001396"/>
    </source>
</evidence>
<dbReference type="Proteomes" id="UP000001396">
    <property type="component" value="Unassembled WGS sequence"/>
</dbReference>
<evidence type="ECO:0000256" key="9">
    <source>
        <dbReference type="ARBA" id="ARBA00023136"/>
    </source>
</evidence>
<dbReference type="PROSITE" id="PS50853">
    <property type="entry name" value="FN3"/>
    <property type="match status" value="2"/>
</dbReference>
<dbReference type="PROSITE" id="PS01186">
    <property type="entry name" value="EGF_2"/>
    <property type="match status" value="1"/>
</dbReference>
<keyword evidence="3" id="KW-0245">EGF-like domain</keyword>
<feature type="domain" description="Fibronectin type-III" evidence="14">
    <location>
        <begin position="1587"/>
        <end position="1678"/>
    </location>
</feature>
<proteinExistence type="inferred from homology"/>
<dbReference type="EMBL" id="ADBJ01000002">
    <property type="protein sequence ID" value="EFA86500.1"/>
    <property type="molecule type" value="Genomic_DNA"/>
</dbReference>
<dbReference type="GO" id="GO:0016020">
    <property type="term" value="C:membrane"/>
    <property type="evidence" value="ECO:0007669"/>
    <property type="project" value="UniProtKB-SubCell"/>
</dbReference>
<name>D3AW27_HETP5</name>
<keyword evidence="7 12" id="KW-1133">Transmembrane helix</keyword>
<dbReference type="Pfam" id="PF23106">
    <property type="entry name" value="EGF_Teneurin"/>
    <property type="match status" value="1"/>
</dbReference>
<comment type="similarity">
    <text evidence="2">Belongs to the integrin beta chain family.</text>
</comment>
<keyword evidence="11" id="KW-0325">Glycoprotein</keyword>
<keyword evidence="10" id="KW-1015">Disulfide bond</keyword>
<accession>D3AW27</accession>
<comment type="subcellular location">
    <subcellularLocation>
        <location evidence="1">Membrane</location>
        <topology evidence="1">Single-pass type I membrane protein</topology>
    </subcellularLocation>
</comment>
<keyword evidence="4 12" id="KW-0812">Transmembrane</keyword>
<keyword evidence="5 13" id="KW-0732">Signal</keyword>
<evidence type="ECO:0000256" key="4">
    <source>
        <dbReference type="ARBA" id="ARBA00022692"/>
    </source>
</evidence>
<comment type="caution">
    <text evidence="15">The sequence shown here is derived from an EMBL/GenBank/DDBJ whole genome shotgun (WGS) entry which is preliminary data.</text>
</comment>
<evidence type="ECO:0000256" key="11">
    <source>
        <dbReference type="ARBA" id="ARBA00023180"/>
    </source>
</evidence>
<feature type="chain" id="PRO_5003041974" description="Fibronectin type-III domain-containing protein" evidence="13">
    <location>
        <begin position="25"/>
        <end position="2041"/>
    </location>
</feature>
<protein>
    <recommendedName>
        <fullName evidence="14">Fibronectin type-III domain-containing protein</fullName>
    </recommendedName>
</protein>
<dbReference type="InterPro" id="IPR000742">
    <property type="entry name" value="EGF"/>
</dbReference>
<dbReference type="PANTHER" id="PTHR46708">
    <property type="entry name" value="TENASCIN"/>
    <property type="match status" value="1"/>
</dbReference>
<sequence>MNNKNYLLFIFVILLLHILGLSNAQTYVHQSIYTMGTKGCAGTPILVNSFRIGQCYKRSDTNSIKYVLVSSTAFYIMAYTDAVCTQNPVQNTNFPDNYCFAEAYKFQLKNTYVSPSPGYIYFERWPTNSACTQGVNNNRGVFKPGICAYSDGQSGFMIGTAGTATTATIATSNEKTCKTLSSSQAYSLTCANNARYIMNAFTAPALTISFGAVKLNSYNSITIPVSLTWPSPITVNVDYNENGGAWKDVPACATLSTGQSCTITGILPQSTVIVRALINGEQPFGGTSSAQSAAYKMPILDTMKTVTIAARTTKTVTVAYTSNSGVSGTTTFVVKSTAGTVGTCSFTQCVISGLNPGQSITATVNAVNHGTNSNTMTATATTYTALTTPSLSIKNTINSITATYSATGGVPSPATTFQVLLNNVAQSCSASPCTMSNLATLQTYSVQVRATNDGTTLSSAVQSVKLWNLMTTPTLTAVAYTRRVVLSFDATGGDPALTRFSITNNGAAVAGCQSLQTKTCTVSSLNPGISYAFVVTATNGATVLSKTLNQATYQDVATPSLTLTNTINSITATYSAVGGIPSPATTYQVLLGGVVQSCTASPCTMSGLTTLQTYTVQVSATNDGITSPSTSKSVKLWDLMTAPTLTAVAYTRRVVLSFDATGGDPALTRFSITNNGAAVAGCQSLQTKTCTVSSLNPGASYTFVVTATNGATVLSKTLNQVTYLDVSAPTISTTSITTKHIAITYDAVNGLPSGSLFTVNSAGVDVPGCINTATKSCTITGLNAGTAYTIKVTVTNDGLSVPTTQTLTTVTAVTTPAITISQTGLSLTIKYTTQYGYGASSYDVLVNNVAVCSATSALQCVFNNVVLGTKYDVQVKVTNDGASKTGTLSYQTIADTMKTLKVDSYTTKSVTFSYSSNSGVQGVTTFEFTINGSPVTCPSFTQCTVSGFTPISPGSTLTIVGKSINYENASPTMTITQKLYDVVAAPTLTVTNTPTTITATFSAIGGIPSPATTYQVLLNGVAQSCTTSPCTLSGLTTLQTYTVQVSATNDGTTTQSQVVSVKLWDLISNPTLTASMLTKSGVLSFGSVGGNPDLTRYNISINNTPFKDCQLIKETTCSLPSLNPGTTYTFVVIAINDGKSQQKGLTASTYSEISGGSITASSITTKLITVNFGVTGGVPGLTKYSITYNGVNAPDCIDISATSCTIKDLTSATTYAIQVTATNDQKTLPFSNSFLTYTKINTPTLTIIGKPTSIFARFFATGGVPTPSTTYQILLNGVVYPGCSGTAITCTISGLTTLDNYTVQAVATNDETVTQSAVQEITLWDLMGEPIVTATALTKTISLVYEAPGGDPLKTSFIVKMNDVVLTNCVESKPDASGTCLLTDLNGNTTYTFSVTASNGTASLTSTLDVTTYPLLSDLQVQLDHINTREIAISYSSKNGLPDNTTYDVLLNNQPVVGCTQTQATTCLFTGLDDGVDYSITVKATNDQLTLESQHFYTTYMEVSEPIITVSQTSIESFEIKYSTEHGIPQGTTYDVIVNETLVCSNTTELTCIYDQLVLGSNYNIKVIVYNDEVSKSNDVYHQTYSNPTPVVLNTFPTASTIQVSWNASENGLPQSTIYTTEITFNSVEWKTICLKSTELSCNIHGLAYATKYTIRVTVSNSFYDPVESTTDATTLLNNLDDSSCKKNETAPICSSHGVCDKGECQCSEGWTGIYCHIDNTNNNNKNETITPDPDKPVIIVDNNGVNYRFELLSVEEVDQLSTPIKTLDLSKVSWSLDFTRNESVTHPTTGETLTEKTFTYSSNKTTIDGIDSLSISFIQYQAPKDSSSLAAKKYPIAFAGKEYQINIGSLKFTMVINKWPFESKLNSLVLSTKITNPVGAVDECGKLKSPSSNDTEVSSSNGITTFNIGDGSGNYVVGNLLNILVVDSIPRLASHNYAKKDGFMVINSLIPYFERSAVVDPDIGLILSPKSDAKSGKCGNTQEENSNWKVIVGSVVGGAAGVALVAATILLIKKRTKAQRYNDRVAEKIRNAGNSRTNNL</sequence>
<evidence type="ECO:0000256" key="7">
    <source>
        <dbReference type="ARBA" id="ARBA00022989"/>
    </source>
</evidence>
<reference evidence="15 16" key="1">
    <citation type="journal article" date="2011" name="Genome Res.">
        <title>Phylogeny-wide analysis of social amoeba genomes highlights ancient origins for complex intercellular communication.</title>
        <authorList>
            <person name="Heidel A.J."/>
            <person name="Lawal H.M."/>
            <person name="Felder M."/>
            <person name="Schilde C."/>
            <person name="Helps N.R."/>
            <person name="Tunggal B."/>
            <person name="Rivero F."/>
            <person name="John U."/>
            <person name="Schleicher M."/>
            <person name="Eichinger L."/>
            <person name="Platzer M."/>
            <person name="Noegel A.A."/>
            <person name="Schaap P."/>
            <person name="Gloeckner G."/>
        </authorList>
    </citation>
    <scope>NUCLEOTIDE SEQUENCE [LARGE SCALE GENOMIC DNA]</scope>
    <source>
        <strain evidence="16">ATCC 26659 / Pp 5 / PN500</strain>
    </source>
</reference>
<dbReference type="InterPro" id="IPR050991">
    <property type="entry name" value="ECM_Regulatory_Proteins"/>
</dbReference>
<dbReference type="Gene3D" id="2.10.25.10">
    <property type="entry name" value="Laminin"/>
    <property type="match status" value="1"/>
</dbReference>
<dbReference type="InterPro" id="IPR003961">
    <property type="entry name" value="FN3_dom"/>
</dbReference>
<dbReference type="CDD" id="cd00063">
    <property type="entry name" value="FN3"/>
    <property type="match status" value="2"/>
</dbReference>
<feature type="transmembrane region" description="Helical" evidence="12">
    <location>
        <begin position="1991"/>
        <end position="2013"/>
    </location>
</feature>
<evidence type="ECO:0000256" key="1">
    <source>
        <dbReference type="ARBA" id="ARBA00004479"/>
    </source>
</evidence>
<evidence type="ECO:0000256" key="8">
    <source>
        <dbReference type="ARBA" id="ARBA00023037"/>
    </source>
</evidence>
<evidence type="ECO:0000256" key="2">
    <source>
        <dbReference type="ARBA" id="ARBA00007449"/>
    </source>
</evidence>
<evidence type="ECO:0000313" key="15">
    <source>
        <dbReference type="EMBL" id="EFA86500.1"/>
    </source>
</evidence>
<dbReference type="SMART" id="SM00060">
    <property type="entry name" value="FN3"/>
    <property type="match status" value="14"/>
</dbReference>
<dbReference type="InterPro" id="IPR036116">
    <property type="entry name" value="FN3_sf"/>
</dbReference>
<dbReference type="Pfam" id="PF22933">
    <property type="entry name" value="ComC_SSD"/>
    <property type="match status" value="1"/>
</dbReference>
<dbReference type="PANTHER" id="PTHR46708:SF2">
    <property type="entry name" value="FIBRONECTIN TYPE-III DOMAIN-CONTAINING PROTEIN"/>
    <property type="match status" value="1"/>
</dbReference>
<evidence type="ECO:0000256" key="13">
    <source>
        <dbReference type="SAM" id="SignalP"/>
    </source>
</evidence>
<dbReference type="FunFam" id="2.10.25.10:FF:000036">
    <property type="entry name" value="Integrin beta"/>
    <property type="match status" value="1"/>
</dbReference>
<evidence type="ECO:0000256" key="6">
    <source>
        <dbReference type="ARBA" id="ARBA00022737"/>
    </source>
</evidence>
<feature type="signal peptide" evidence="13">
    <location>
        <begin position="1"/>
        <end position="24"/>
    </location>
</feature>
<feature type="domain" description="Fibronectin type-III" evidence="14">
    <location>
        <begin position="1066"/>
        <end position="1162"/>
    </location>
</feature>
<evidence type="ECO:0000256" key="5">
    <source>
        <dbReference type="ARBA" id="ARBA00022729"/>
    </source>
</evidence>
<dbReference type="GeneID" id="31355828"/>
<keyword evidence="6" id="KW-0677">Repeat</keyword>
<evidence type="ECO:0000256" key="3">
    <source>
        <dbReference type="ARBA" id="ARBA00022536"/>
    </source>
</evidence>
<dbReference type="InParanoid" id="D3AW27"/>